<reference evidence="8 9" key="1">
    <citation type="submission" date="2022-09" db="EMBL/GenBank/DDBJ databases">
        <authorList>
            <person name="Palmer J.M."/>
        </authorList>
    </citation>
    <scope>NUCLEOTIDE SEQUENCE [LARGE SCALE GENOMIC DNA]</scope>
    <source>
        <strain evidence="8 9">DSM 7382</strain>
    </source>
</reference>
<keyword evidence="9" id="KW-1185">Reference proteome</keyword>
<keyword evidence="5" id="KW-0862">Zinc</keyword>
<comment type="similarity">
    <text evidence="1">Belongs to the peptidase M16 family.</text>
</comment>
<dbReference type="GO" id="GO:0005829">
    <property type="term" value="C:cytosol"/>
    <property type="evidence" value="ECO:0007669"/>
    <property type="project" value="TreeGrafter"/>
</dbReference>
<keyword evidence="6" id="KW-0482">Metalloprotease</keyword>
<keyword evidence="3" id="KW-0479">Metal-binding</keyword>
<name>A0AAW0G397_9APHY</name>
<keyword evidence="4" id="KW-0378">Hydrolase</keyword>
<organism evidence="8 9">
    <name type="scientific">Cerrena zonata</name>
    <dbReference type="NCBI Taxonomy" id="2478898"/>
    <lineage>
        <taxon>Eukaryota</taxon>
        <taxon>Fungi</taxon>
        <taxon>Dikarya</taxon>
        <taxon>Basidiomycota</taxon>
        <taxon>Agaricomycotina</taxon>
        <taxon>Agaricomycetes</taxon>
        <taxon>Polyporales</taxon>
        <taxon>Cerrenaceae</taxon>
        <taxon>Cerrena</taxon>
    </lineage>
</organism>
<comment type="caution">
    <text evidence="8">The sequence shown here is derived from an EMBL/GenBank/DDBJ whole genome shotgun (WGS) entry which is preliminary data.</text>
</comment>
<protein>
    <recommendedName>
        <fullName evidence="7">Peptidase M16 N-terminal domain-containing protein</fullName>
    </recommendedName>
</protein>
<dbReference type="InterPro" id="IPR011765">
    <property type="entry name" value="Pept_M16_N"/>
</dbReference>
<proteinExistence type="inferred from homology"/>
<dbReference type="SUPFAM" id="SSF63411">
    <property type="entry name" value="LuxS/MPP-like metallohydrolase"/>
    <property type="match status" value="1"/>
</dbReference>
<keyword evidence="2" id="KW-0645">Protease</keyword>
<dbReference type="GO" id="GO:0004222">
    <property type="term" value="F:metalloendopeptidase activity"/>
    <property type="evidence" value="ECO:0007669"/>
    <property type="project" value="TreeGrafter"/>
</dbReference>
<evidence type="ECO:0000256" key="5">
    <source>
        <dbReference type="ARBA" id="ARBA00022833"/>
    </source>
</evidence>
<evidence type="ECO:0000256" key="2">
    <source>
        <dbReference type="ARBA" id="ARBA00022670"/>
    </source>
</evidence>
<evidence type="ECO:0000259" key="7">
    <source>
        <dbReference type="Pfam" id="PF00675"/>
    </source>
</evidence>
<sequence>MKICTLQLPTNPSLVFPVNVTPADAFDPELTPDIAIDLYISQAEVCIDLKNLHRVQDKPWCEIDANSDKSAAALDVNVGSFADKKYNVSGLAHFCEHLLFMGTEKYPEENEYSSYLSKHSGYSNAYTAAEHTNYYFESLIFKKL</sequence>
<evidence type="ECO:0000256" key="4">
    <source>
        <dbReference type="ARBA" id="ARBA00022801"/>
    </source>
</evidence>
<accession>A0AAW0G397</accession>
<dbReference type="GO" id="GO:0046872">
    <property type="term" value="F:metal ion binding"/>
    <property type="evidence" value="ECO:0007669"/>
    <property type="project" value="UniProtKB-KW"/>
</dbReference>
<dbReference type="InterPro" id="IPR050626">
    <property type="entry name" value="Peptidase_M16"/>
</dbReference>
<dbReference type="Proteomes" id="UP001385951">
    <property type="component" value="Unassembled WGS sequence"/>
</dbReference>
<evidence type="ECO:0000313" key="9">
    <source>
        <dbReference type="Proteomes" id="UP001385951"/>
    </source>
</evidence>
<dbReference type="AlphaFoldDB" id="A0AAW0G397"/>
<dbReference type="InterPro" id="IPR011249">
    <property type="entry name" value="Metalloenz_LuxS/M16"/>
</dbReference>
<dbReference type="GO" id="GO:0005739">
    <property type="term" value="C:mitochondrion"/>
    <property type="evidence" value="ECO:0007669"/>
    <property type="project" value="TreeGrafter"/>
</dbReference>
<dbReference type="GO" id="GO:0051603">
    <property type="term" value="P:proteolysis involved in protein catabolic process"/>
    <property type="evidence" value="ECO:0007669"/>
    <property type="project" value="TreeGrafter"/>
</dbReference>
<evidence type="ECO:0000313" key="8">
    <source>
        <dbReference type="EMBL" id="KAK7686842.1"/>
    </source>
</evidence>
<gene>
    <name evidence="8" type="ORF">QCA50_009917</name>
</gene>
<dbReference type="PANTHER" id="PTHR43690:SF18">
    <property type="entry name" value="INSULIN-DEGRADING ENZYME-RELATED"/>
    <property type="match status" value="1"/>
</dbReference>
<dbReference type="GO" id="GO:0043171">
    <property type="term" value="P:peptide catabolic process"/>
    <property type="evidence" value="ECO:0007669"/>
    <property type="project" value="TreeGrafter"/>
</dbReference>
<dbReference type="EMBL" id="JASBNA010000015">
    <property type="protein sequence ID" value="KAK7686842.1"/>
    <property type="molecule type" value="Genomic_DNA"/>
</dbReference>
<dbReference type="PANTHER" id="PTHR43690">
    <property type="entry name" value="NARDILYSIN"/>
    <property type="match status" value="1"/>
</dbReference>
<dbReference type="Pfam" id="PF00675">
    <property type="entry name" value="Peptidase_M16"/>
    <property type="match status" value="1"/>
</dbReference>
<dbReference type="Gene3D" id="3.30.830.10">
    <property type="entry name" value="Metalloenzyme, LuxS/M16 peptidase-like"/>
    <property type="match status" value="1"/>
</dbReference>
<evidence type="ECO:0000256" key="6">
    <source>
        <dbReference type="ARBA" id="ARBA00023049"/>
    </source>
</evidence>
<evidence type="ECO:0000256" key="1">
    <source>
        <dbReference type="ARBA" id="ARBA00007261"/>
    </source>
</evidence>
<feature type="domain" description="Peptidase M16 N-terminal" evidence="7">
    <location>
        <begin position="64"/>
        <end position="138"/>
    </location>
</feature>
<evidence type="ECO:0000256" key="3">
    <source>
        <dbReference type="ARBA" id="ARBA00022723"/>
    </source>
</evidence>